<evidence type="ECO:0000256" key="1">
    <source>
        <dbReference type="ARBA" id="ARBA00004651"/>
    </source>
</evidence>
<dbReference type="PROSITE" id="PS50928">
    <property type="entry name" value="ABC_TM1"/>
    <property type="match status" value="1"/>
</dbReference>
<dbReference type="Pfam" id="PF00528">
    <property type="entry name" value="BPD_transp_1"/>
    <property type="match status" value="1"/>
</dbReference>
<evidence type="ECO:0000256" key="3">
    <source>
        <dbReference type="ARBA" id="ARBA00022475"/>
    </source>
</evidence>
<feature type="transmembrane region" description="Helical" evidence="7">
    <location>
        <begin position="234"/>
        <end position="260"/>
    </location>
</feature>
<comment type="similarity">
    <text evidence="7">Belongs to the binding-protein-dependent transport system permease family.</text>
</comment>
<keyword evidence="3" id="KW-1003">Cell membrane</keyword>
<keyword evidence="4 7" id="KW-0812">Transmembrane</keyword>
<comment type="caution">
    <text evidence="9">The sequence shown here is derived from an EMBL/GenBank/DDBJ whole genome shotgun (WGS) entry which is preliminary data.</text>
</comment>
<dbReference type="GO" id="GO:0055085">
    <property type="term" value="P:transmembrane transport"/>
    <property type="evidence" value="ECO:0007669"/>
    <property type="project" value="InterPro"/>
</dbReference>
<dbReference type="SUPFAM" id="SSF161098">
    <property type="entry name" value="MetI-like"/>
    <property type="match status" value="1"/>
</dbReference>
<dbReference type="InterPro" id="IPR000515">
    <property type="entry name" value="MetI-like"/>
</dbReference>
<evidence type="ECO:0000256" key="5">
    <source>
        <dbReference type="ARBA" id="ARBA00022989"/>
    </source>
</evidence>
<feature type="transmembrane region" description="Helical" evidence="7">
    <location>
        <begin position="201"/>
        <end position="222"/>
    </location>
</feature>
<evidence type="ECO:0000256" key="2">
    <source>
        <dbReference type="ARBA" id="ARBA00022448"/>
    </source>
</evidence>
<dbReference type="Proteomes" id="UP000236146">
    <property type="component" value="Unassembled WGS sequence"/>
</dbReference>
<dbReference type="GO" id="GO:0005886">
    <property type="term" value="C:plasma membrane"/>
    <property type="evidence" value="ECO:0007669"/>
    <property type="project" value="UniProtKB-SubCell"/>
</dbReference>
<dbReference type="Gene3D" id="1.10.3720.10">
    <property type="entry name" value="MetI-like"/>
    <property type="match status" value="1"/>
</dbReference>
<dbReference type="OrthoDB" id="9796361at2"/>
<keyword evidence="6 7" id="KW-0472">Membrane</keyword>
<proteinExistence type="inferred from homology"/>
<gene>
    <name evidence="9" type="ORF">BFS05_00445</name>
</gene>
<comment type="subcellular location">
    <subcellularLocation>
        <location evidence="1 7">Cell membrane</location>
        <topology evidence="1 7">Multi-pass membrane protein</topology>
    </subcellularLocation>
</comment>
<evidence type="ECO:0000256" key="7">
    <source>
        <dbReference type="RuleBase" id="RU363032"/>
    </source>
</evidence>
<sequence length="271" mass="29822">MTYSSPNKAKNILKIAFKAVSSCKVWISTILILVLWFFTTLSPIEDRSLPSPYEVIQAFIDLNNEGILLKSLGISILRVLLGLLLGIIFAVPAGILAGGSKLGNIVVDKPSHMLRSIPFPALAPILIIFLGIDETMKIALIAVGVFGPMYVNIRDGVRNIDPKLLELAQVYHVKKSTIFISILLRGTLPSFMTGLRFAISVAWVALVTCETVNSSIGIGYILSRAQEFFRPDQMMACVIMYAIAGLGSELTANILEYLLIPERRLDRKSRK</sequence>
<accession>A0A2K1SW13</accession>
<evidence type="ECO:0000256" key="4">
    <source>
        <dbReference type="ARBA" id="ARBA00022692"/>
    </source>
</evidence>
<dbReference type="InterPro" id="IPR035906">
    <property type="entry name" value="MetI-like_sf"/>
</dbReference>
<dbReference type="RefSeq" id="WP_103084117.1">
    <property type="nucleotide sequence ID" value="NZ_JBLLPE010000001.1"/>
</dbReference>
<feature type="transmembrane region" description="Helical" evidence="7">
    <location>
        <begin position="12"/>
        <end position="38"/>
    </location>
</feature>
<dbReference type="PANTHER" id="PTHR30151">
    <property type="entry name" value="ALKANE SULFONATE ABC TRANSPORTER-RELATED, MEMBRANE SUBUNIT"/>
    <property type="match status" value="1"/>
</dbReference>
<evidence type="ECO:0000313" key="9">
    <source>
        <dbReference type="EMBL" id="PNS43737.1"/>
    </source>
</evidence>
<dbReference type="EMBL" id="MNLH01000001">
    <property type="protein sequence ID" value="PNS43737.1"/>
    <property type="molecule type" value="Genomic_DNA"/>
</dbReference>
<feature type="domain" description="ABC transmembrane type-1" evidence="8">
    <location>
        <begin position="68"/>
        <end position="252"/>
    </location>
</feature>
<organism evidence="9 10">
    <name type="scientific">Gardnerella vaginalis</name>
    <dbReference type="NCBI Taxonomy" id="2702"/>
    <lineage>
        <taxon>Bacteria</taxon>
        <taxon>Bacillati</taxon>
        <taxon>Actinomycetota</taxon>
        <taxon>Actinomycetes</taxon>
        <taxon>Bifidobacteriales</taxon>
        <taxon>Bifidobacteriaceae</taxon>
        <taxon>Gardnerella</taxon>
    </lineage>
</organism>
<feature type="transmembrane region" description="Helical" evidence="7">
    <location>
        <begin position="76"/>
        <end position="100"/>
    </location>
</feature>
<keyword evidence="5 7" id="KW-1133">Transmembrane helix</keyword>
<name>A0A2K1SW13_GARVA</name>
<keyword evidence="2 7" id="KW-0813">Transport</keyword>
<dbReference type="AlphaFoldDB" id="A0A2K1SW13"/>
<dbReference type="CDD" id="cd06261">
    <property type="entry name" value="TM_PBP2"/>
    <property type="match status" value="1"/>
</dbReference>
<evidence type="ECO:0000313" key="10">
    <source>
        <dbReference type="Proteomes" id="UP000236146"/>
    </source>
</evidence>
<feature type="transmembrane region" description="Helical" evidence="7">
    <location>
        <begin position="112"/>
        <end position="132"/>
    </location>
</feature>
<evidence type="ECO:0000256" key="6">
    <source>
        <dbReference type="ARBA" id="ARBA00023136"/>
    </source>
</evidence>
<protein>
    <submittedName>
        <fullName evidence="9">ABC transporter permease</fullName>
    </submittedName>
</protein>
<reference evidence="9 10" key="1">
    <citation type="submission" date="2016-10" db="EMBL/GenBank/DDBJ databases">
        <authorList>
            <person name="Varghese N."/>
        </authorList>
    </citation>
    <scope>NUCLEOTIDE SEQUENCE [LARGE SCALE GENOMIC DNA]</scope>
    <source>
        <strain evidence="9 10">KA00225</strain>
    </source>
</reference>
<dbReference type="PANTHER" id="PTHR30151:SF38">
    <property type="entry name" value="ALIPHATIC SULFONATES TRANSPORT PERMEASE PROTEIN SSUC-RELATED"/>
    <property type="match status" value="1"/>
</dbReference>
<evidence type="ECO:0000259" key="8">
    <source>
        <dbReference type="PROSITE" id="PS50928"/>
    </source>
</evidence>